<dbReference type="PANTHER" id="PTHR38926:SF5">
    <property type="entry name" value="F-BOX AND LEUCINE-RICH REPEAT PROTEIN 6"/>
    <property type="match status" value="1"/>
</dbReference>
<feature type="domain" description="F-box" evidence="1">
    <location>
        <begin position="10"/>
        <end position="51"/>
    </location>
</feature>
<dbReference type="InterPro" id="IPR032675">
    <property type="entry name" value="LRR_dom_sf"/>
</dbReference>
<dbReference type="SUPFAM" id="SSF81383">
    <property type="entry name" value="F-box domain"/>
    <property type="match status" value="1"/>
</dbReference>
<evidence type="ECO:0000313" key="2">
    <source>
        <dbReference type="EMBL" id="CAH9111049.1"/>
    </source>
</evidence>
<dbReference type="Gene3D" id="3.80.10.10">
    <property type="entry name" value="Ribonuclease Inhibitor"/>
    <property type="match status" value="1"/>
</dbReference>
<dbReference type="PANTHER" id="PTHR38926">
    <property type="entry name" value="F-BOX DOMAIN CONTAINING PROTEIN, EXPRESSED"/>
    <property type="match status" value="1"/>
</dbReference>
<dbReference type="SUPFAM" id="SSF52047">
    <property type="entry name" value="RNI-like"/>
    <property type="match status" value="1"/>
</dbReference>
<dbReference type="EMBL" id="CAMAPE010000054">
    <property type="protein sequence ID" value="CAH9111049.1"/>
    <property type="molecule type" value="Genomic_DNA"/>
</dbReference>
<gene>
    <name evidence="2" type="ORF">CEURO_LOCUS19072</name>
</gene>
<reference evidence="2" key="1">
    <citation type="submission" date="2022-07" db="EMBL/GenBank/DDBJ databases">
        <authorList>
            <person name="Macas J."/>
            <person name="Novak P."/>
            <person name="Neumann P."/>
        </authorList>
    </citation>
    <scope>NUCLEOTIDE SEQUENCE</scope>
</reference>
<dbReference type="InterPro" id="IPR036047">
    <property type="entry name" value="F-box-like_dom_sf"/>
</dbReference>
<name>A0A9P0ZSQ7_CUSEU</name>
<dbReference type="AlphaFoldDB" id="A0A9P0ZSQ7"/>
<evidence type="ECO:0000259" key="1">
    <source>
        <dbReference type="Pfam" id="PF00646"/>
    </source>
</evidence>
<sequence>MELKRIKVTWDNLPNLAISNIFCKSSIEDRLFNLPFVCKSWAHVSRDPRCWASMIADTYPLSADDAFVKASFPYRSAFPDPFRGRRSGGVLRLQMLMDRAGSGAAITSLFVYPFLNSVDGPHNDDTVLTLIASRCPNLRNFSFHGSYNGSEGVILELIGRCRKLEVIDFSDSPYFNPAVLEAVKRCCPDIRGIRRNGEVDSHFSTHLVSSSYSSGFSDLRIINLSDSTIGDLDLLNILCMKKLQYLDITRCQNLVKYMDLIKRAHGRIPEIRYD</sequence>
<dbReference type="Gene3D" id="1.20.1280.50">
    <property type="match status" value="1"/>
</dbReference>
<dbReference type="Proteomes" id="UP001152484">
    <property type="component" value="Unassembled WGS sequence"/>
</dbReference>
<evidence type="ECO:0000313" key="3">
    <source>
        <dbReference type="Proteomes" id="UP001152484"/>
    </source>
</evidence>
<dbReference type="OrthoDB" id="1929062at2759"/>
<keyword evidence="3" id="KW-1185">Reference proteome</keyword>
<proteinExistence type="predicted"/>
<dbReference type="InterPro" id="IPR001810">
    <property type="entry name" value="F-box_dom"/>
</dbReference>
<comment type="caution">
    <text evidence="2">The sequence shown here is derived from an EMBL/GenBank/DDBJ whole genome shotgun (WGS) entry which is preliminary data.</text>
</comment>
<dbReference type="Pfam" id="PF00646">
    <property type="entry name" value="F-box"/>
    <property type="match status" value="1"/>
</dbReference>
<accession>A0A9P0ZSQ7</accession>
<organism evidence="2 3">
    <name type="scientific">Cuscuta europaea</name>
    <name type="common">European dodder</name>
    <dbReference type="NCBI Taxonomy" id="41803"/>
    <lineage>
        <taxon>Eukaryota</taxon>
        <taxon>Viridiplantae</taxon>
        <taxon>Streptophyta</taxon>
        <taxon>Embryophyta</taxon>
        <taxon>Tracheophyta</taxon>
        <taxon>Spermatophyta</taxon>
        <taxon>Magnoliopsida</taxon>
        <taxon>eudicotyledons</taxon>
        <taxon>Gunneridae</taxon>
        <taxon>Pentapetalae</taxon>
        <taxon>asterids</taxon>
        <taxon>lamiids</taxon>
        <taxon>Solanales</taxon>
        <taxon>Convolvulaceae</taxon>
        <taxon>Cuscuteae</taxon>
        <taxon>Cuscuta</taxon>
        <taxon>Cuscuta subgen. Cuscuta</taxon>
    </lineage>
</organism>
<protein>
    <recommendedName>
        <fullName evidence="1">F-box domain-containing protein</fullName>
    </recommendedName>
</protein>